<dbReference type="HOGENOM" id="CLU_1280843_0_0_2"/>
<dbReference type="GeneID" id="7170457"/>
<sequence>MQRRPLVIAIYEPKWFIHVLSVLRERNIFFGHYYTRDEVPYGSILYTDYSLFSEEVAGRSDILVFYDPTHDCRILEKAILASYLKDIYNELVVGVDPGRRIGYIVVGDGEYIIHGIGEYIDLIHVVNYLKKCVPAERIIIRVGSRHRGIELASILKKDTGVKVEVVSEDDTTPSSVNIDDARLLGSRIGRIKPFREKDVYAAYKIAMKKGIEVV</sequence>
<dbReference type="STRING" id="490899.DKAM_0146"/>
<reference evidence="1 2" key="1">
    <citation type="journal article" date="2009" name="J. Bacteriol.">
        <title>Complete genome sequence of the anaerobic, protein-degrading hyperthermophilic crenarchaeon Desulfurococcus kamchatkensis.</title>
        <authorList>
            <person name="Ravin N.V."/>
            <person name="Mardanov A.V."/>
            <person name="Beletsky A.V."/>
            <person name="Kublanov I.V."/>
            <person name="Kolganova T.V."/>
            <person name="Lebedinsky A.V."/>
            <person name="Chernyh N.A."/>
            <person name="Bonch-Osmolovskaya E.A."/>
            <person name="Skryabin K.G."/>
        </authorList>
    </citation>
    <scope>NUCLEOTIDE SEQUENCE [LARGE SCALE GENOMIC DNA]</scope>
    <source>
        <strain evidence="2">DSM 18924 / JCM 16383 / VKM B-2413 / 1221n</strain>
    </source>
</reference>
<dbReference type="AlphaFoldDB" id="B8D2S8"/>
<organism evidence="1 2">
    <name type="scientific">Desulfurococcus amylolyticus (strain DSM 18924 / JCM 16383 / VKM B-2413 / 1221n)</name>
    <name type="common">Desulfurococcus kamchatkensis</name>
    <dbReference type="NCBI Taxonomy" id="490899"/>
    <lineage>
        <taxon>Archaea</taxon>
        <taxon>Thermoproteota</taxon>
        <taxon>Thermoprotei</taxon>
        <taxon>Desulfurococcales</taxon>
        <taxon>Desulfurococcaceae</taxon>
        <taxon>Desulfurococcus</taxon>
    </lineage>
</organism>
<proteinExistence type="predicted"/>
<protein>
    <submittedName>
        <fullName evidence="1">Uncharacterized protein</fullName>
    </submittedName>
</protein>
<evidence type="ECO:0000313" key="1">
    <source>
        <dbReference type="EMBL" id="ACL10475.1"/>
    </source>
</evidence>
<dbReference type="Proteomes" id="UP000006903">
    <property type="component" value="Chromosome"/>
</dbReference>
<dbReference type="EMBL" id="CP001140">
    <property type="protein sequence ID" value="ACL10475.1"/>
    <property type="molecule type" value="Genomic_DNA"/>
</dbReference>
<evidence type="ECO:0000313" key="2">
    <source>
        <dbReference type="Proteomes" id="UP000006903"/>
    </source>
</evidence>
<dbReference type="eggNOG" id="arCOG03142">
    <property type="taxonomic scope" value="Archaea"/>
</dbReference>
<name>B8D2S8_DESA1</name>
<dbReference type="RefSeq" id="WP_012607817.1">
    <property type="nucleotide sequence ID" value="NC_011766.1"/>
</dbReference>
<gene>
    <name evidence="1" type="ordered locus">DKAM_0146</name>
</gene>
<accession>B8D2S8</accession>
<dbReference type="KEGG" id="dka:DKAM_0146"/>